<dbReference type="Pfam" id="PF00010">
    <property type="entry name" value="HLH"/>
    <property type="match status" value="1"/>
</dbReference>
<dbReference type="GeneTree" id="ENSGT00940000154486"/>
<dbReference type="SMART" id="SM00091">
    <property type="entry name" value="PAS"/>
    <property type="match status" value="2"/>
</dbReference>
<feature type="domain" description="PAS" evidence="15">
    <location>
        <begin position="103"/>
        <end position="165"/>
    </location>
</feature>
<evidence type="ECO:0000256" key="14">
    <source>
        <dbReference type="SAM" id="MobiDB-lite"/>
    </source>
</evidence>
<keyword evidence="6" id="KW-0677">Repeat</keyword>
<dbReference type="InterPro" id="IPR001610">
    <property type="entry name" value="PAC"/>
</dbReference>
<feature type="region of interest" description="Disordered" evidence="14">
    <location>
        <begin position="1"/>
        <end position="32"/>
    </location>
</feature>
<reference evidence="17 18" key="1">
    <citation type="journal article" date="2014" name="Nat. Genet.">
        <title>Whole-genome sequence of a flatfish provides insights into ZW sex chromosome evolution and adaptation to a benthic lifestyle.</title>
        <authorList>
            <person name="Chen S."/>
            <person name="Zhang G."/>
            <person name="Shao C."/>
            <person name="Huang Q."/>
            <person name="Liu G."/>
            <person name="Zhang P."/>
            <person name="Song W."/>
            <person name="An N."/>
            <person name="Chalopin D."/>
            <person name="Volff J.N."/>
            <person name="Hong Y."/>
            <person name="Li Q."/>
            <person name="Sha Z."/>
            <person name="Zhou H."/>
            <person name="Xie M."/>
            <person name="Yu Q."/>
            <person name="Liu Y."/>
            <person name="Xiang H."/>
            <person name="Wang N."/>
            <person name="Wu K."/>
            <person name="Yang C."/>
            <person name="Zhou Q."/>
            <person name="Liao X."/>
            <person name="Yang L."/>
            <person name="Hu Q."/>
            <person name="Zhang J."/>
            <person name="Meng L."/>
            <person name="Jin L."/>
            <person name="Tian Y."/>
            <person name="Lian J."/>
            <person name="Yang J."/>
            <person name="Miao G."/>
            <person name="Liu S."/>
            <person name="Liang Z."/>
            <person name="Yan F."/>
            <person name="Li Y."/>
            <person name="Sun B."/>
            <person name="Zhang H."/>
            <person name="Zhang J."/>
            <person name="Zhu Y."/>
            <person name="Du M."/>
            <person name="Zhao Y."/>
            <person name="Schartl M."/>
            <person name="Tang Q."/>
            <person name="Wang J."/>
        </authorList>
    </citation>
    <scope>NUCLEOTIDE SEQUENCE</scope>
</reference>
<keyword evidence="4" id="KW-0963">Cytoplasm</keyword>
<feature type="domain" description="BHLH" evidence="16">
    <location>
        <begin position="19"/>
        <end position="72"/>
    </location>
</feature>
<dbReference type="Ensembl" id="ENSCSET00000007114.1">
    <property type="protein sequence ID" value="ENSCSEP00000007039.1"/>
    <property type="gene ID" value="ENSCSEG00000004548.1"/>
</dbReference>
<evidence type="ECO:0000313" key="17">
    <source>
        <dbReference type="Ensembl" id="ENSCSEP00000007039.1"/>
    </source>
</evidence>
<protein>
    <recommendedName>
        <fullName evidence="3">Aryl hydrocarbon receptor</fullName>
    </recommendedName>
</protein>
<dbReference type="SUPFAM" id="SSF47459">
    <property type="entry name" value="HLH, helix-loop-helix DNA-binding domain"/>
    <property type="match status" value="1"/>
</dbReference>
<evidence type="ECO:0000256" key="2">
    <source>
        <dbReference type="ARBA" id="ARBA00004496"/>
    </source>
</evidence>
<dbReference type="InterPro" id="IPR039091">
    <property type="entry name" value="AHR/AHRR"/>
</dbReference>
<dbReference type="GO" id="GO:0005737">
    <property type="term" value="C:cytoplasm"/>
    <property type="evidence" value="ECO:0007669"/>
    <property type="project" value="UniProtKB-SubCell"/>
</dbReference>
<dbReference type="GO" id="GO:0006805">
    <property type="term" value="P:xenobiotic metabolic process"/>
    <property type="evidence" value="ECO:0007669"/>
    <property type="project" value="InterPro"/>
</dbReference>
<evidence type="ECO:0000259" key="15">
    <source>
        <dbReference type="PROSITE" id="PS50112"/>
    </source>
</evidence>
<keyword evidence="11" id="KW-0010">Activator</keyword>
<dbReference type="InterPro" id="IPR001067">
    <property type="entry name" value="Nuc_translocat"/>
</dbReference>
<sequence length="942" mass="104818">MYAGRKRRKPVQRAVKLPPPEGAKSNPSKRHRDRLNGELERLASLLPFPEEVTASLDKLSILRLSVSYLRAKNFFSGNCNLLYVNNTNPACHRDLLEVTVLNLQALNGFILVITASGTIFYSSHTIQDYLGFHQTDVMHQSVYELVHTEDQQELRRNLHWALNPPPAESSTSIVTYKPEQLPPENSSFLERSFMCRFRCLLDNSSGFLALNIQGRLKFLHGQHNRQENGGKVPSQLALFAIATPLQPPSILEIRTKNMIFRTKHKLDFTPMACDAKGKIVLGYTEAELRVRGSGYQFIHAADMLHCAENHVRMMKTGESGLTVFRLLTKENHWKWVQANARLVYKNGKPDYIIATQRPLLDEEGGEHLRKRSMHLPFTYATGEALLYQSAHPIPGFGETSHDKNGMKSKKSRTERLLRDGLDPGSLLGALMSQDESVYVCQPALEPKMSFHNSFFEQMGFSNPEQSSLHNSWDEPNSAVLGSNITEPNISFDPLLATLDSLSLESQGVVDAQDGSCSNGELFGALEGLGLTAEDLELLLLDERMIRVEMDLERVPTLDDLLTNDEILSYIYDSLEGKAESAENGGHVPNSTAPVTVTTTSLPESIPNNNSNIQMQQPHHRPPLVGQSPILQLSQQMQQHLNMRTSKMVQDWGQQSDHLTNTIAHRELQGQGQPIANGQWSTQDIPATVDIGLKHCNTQQTLFNGKDSKLEHQQLRHRPYFQHQQQPRMQNQLPQQDHVTHNAAHLNGVCGISSAEHSAGRSQWQDYGFNESLCSNSCLDNSQKPIISTSVSSCRDYSVPGIQNTEYSLNGSSMFGRNRQHHVAECAVPSYQGMTHQRLQDQFSVPIAQVISELSQCPPPNTSLEQILGVGKSCQQLDHYGMVTMEIPDPNHSKIENGCILNTAYPGGCALPNGNGATPSAVQMPGPDTLSSLPDPPATGFYL</sequence>
<dbReference type="InterPro" id="IPR013767">
    <property type="entry name" value="PAS_fold"/>
</dbReference>
<evidence type="ECO:0000313" key="18">
    <source>
        <dbReference type="Proteomes" id="UP000265120"/>
    </source>
</evidence>
<dbReference type="InterPro" id="IPR011598">
    <property type="entry name" value="bHLH_dom"/>
</dbReference>
<dbReference type="GO" id="GO:0005667">
    <property type="term" value="C:transcription regulator complex"/>
    <property type="evidence" value="ECO:0007669"/>
    <property type="project" value="InterPro"/>
</dbReference>
<evidence type="ECO:0000256" key="7">
    <source>
        <dbReference type="ARBA" id="ARBA00022765"/>
    </source>
</evidence>
<evidence type="ECO:0000256" key="12">
    <source>
        <dbReference type="ARBA" id="ARBA00023163"/>
    </source>
</evidence>
<name>A0A3P8UYV9_CYNSE</name>
<dbReference type="GO" id="GO:0048511">
    <property type="term" value="P:rhythmic process"/>
    <property type="evidence" value="ECO:0007669"/>
    <property type="project" value="UniProtKB-KW"/>
</dbReference>
<accession>A0A3P8UYV9</accession>
<evidence type="ECO:0000256" key="13">
    <source>
        <dbReference type="ARBA" id="ARBA00023242"/>
    </source>
</evidence>
<dbReference type="InterPro" id="IPR013655">
    <property type="entry name" value="PAS_fold_3"/>
</dbReference>
<evidence type="ECO:0000256" key="6">
    <source>
        <dbReference type="ARBA" id="ARBA00022737"/>
    </source>
</evidence>
<keyword evidence="12" id="KW-0804">Transcription</keyword>
<dbReference type="PRINTS" id="PR00785">
    <property type="entry name" value="NCTRNSLOCATR"/>
</dbReference>
<dbReference type="GO" id="GO:0004879">
    <property type="term" value="F:nuclear receptor activity"/>
    <property type="evidence" value="ECO:0007669"/>
    <property type="project" value="TreeGrafter"/>
</dbReference>
<dbReference type="PROSITE" id="PS50888">
    <property type="entry name" value="BHLH"/>
    <property type="match status" value="1"/>
</dbReference>
<dbReference type="SUPFAM" id="SSF55785">
    <property type="entry name" value="PYP-like sensor domain (PAS domain)"/>
    <property type="match status" value="2"/>
</dbReference>
<organism evidence="17 18">
    <name type="scientific">Cynoglossus semilaevis</name>
    <name type="common">Tongue sole</name>
    <dbReference type="NCBI Taxonomy" id="244447"/>
    <lineage>
        <taxon>Eukaryota</taxon>
        <taxon>Metazoa</taxon>
        <taxon>Chordata</taxon>
        <taxon>Craniata</taxon>
        <taxon>Vertebrata</taxon>
        <taxon>Euteleostomi</taxon>
        <taxon>Actinopterygii</taxon>
        <taxon>Neopterygii</taxon>
        <taxon>Teleostei</taxon>
        <taxon>Neoteleostei</taxon>
        <taxon>Acanthomorphata</taxon>
        <taxon>Carangaria</taxon>
        <taxon>Pleuronectiformes</taxon>
        <taxon>Pleuronectoidei</taxon>
        <taxon>Cynoglossidae</taxon>
        <taxon>Cynoglossinae</taxon>
        <taxon>Cynoglossus</taxon>
    </lineage>
</organism>
<dbReference type="AlphaFoldDB" id="A0A3P8UYV9"/>
<dbReference type="SMART" id="SM00353">
    <property type="entry name" value="HLH"/>
    <property type="match status" value="1"/>
</dbReference>
<keyword evidence="7" id="KW-0013">ADP-ribosylation</keyword>
<dbReference type="FunFam" id="3.30.450.20:FF:000035">
    <property type="entry name" value="Aryl hydrocarbon receptor"/>
    <property type="match status" value="1"/>
</dbReference>
<dbReference type="PROSITE" id="PS50112">
    <property type="entry name" value="PAS"/>
    <property type="match status" value="1"/>
</dbReference>
<evidence type="ECO:0000256" key="3">
    <source>
        <dbReference type="ARBA" id="ARBA00015909"/>
    </source>
</evidence>
<keyword evidence="10" id="KW-0238">DNA-binding</keyword>
<dbReference type="Pfam" id="PF08447">
    <property type="entry name" value="PAS_3"/>
    <property type="match status" value="1"/>
</dbReference>
<reference evidence="17" key="3">
    <citation type="submission" date="2025-09" db="UniProtKB">
        <authorList>
            <consortium name="Ensembl"/>
        </authorList>
    </citation>
    <scope>IDENTIFICATION</scope>
</reference>
<dbReference type="GO" id="GO:0046983">
    <property type="term" value="F:protein dimerization activity"/>
    <property type="evidence" value="ECO:0007669"/>
    <property type="project" value="InterPro"/>
</dbReference>
<feature type="region of interest" description="Disordered" evidence="14">
    <location>
        <begin position="918"/>
        <end position="942"/>
    </location>
</feature>
<evidence type="ECO:0000256" key="11">
    <source>
        <dbReference type="ARBA" id="ARBA00023159"/>
    </source>
</evidence>
<dbReference type="Gene3D" id="3.30.450.20">
    <property type="entry name" value="PAS domain"/>
    <property type="match status" value="2"/>
</dbReference>
<keyword evidence="18" id="KW-1185">Reference proteome</keyword>
<dbReference type="FunCoup" id="A0A3P8UYV9">
    <property type="interactions" value="483"/>
</dbReference>
<dbReference type="GO" id="GO:0005634">
    <property type="term" value="C:nucleus"/>
    <property type="evidence" value="ECO:0007669"/>
    <property type="project" value="UniProtKB-SubCell"/>
</dbReference>
<keyword evidence="9" id="KW-0090">Biological rhythms</keyword>
<dbReference type="OMA" id="NHWKWVQ"/>
<dbReference type="Gene3D" id="4.10.280.10">
    <property type="entry name" value="Helix-loop-helix DNA-binding domain"/>
    <property type="match status" value="1"/>
</dbReference>
<dbReference type="InterPro" id="IPR000014">
    <property type="entry name" value="PAS"/>
</dbReference>
<evidence type="ECO:0000256" key="9">
    <source>
        <dbReference type="ARBA" id="ARBA00023108"/>
    </source>
</evidence>
<dbReference type="STRING" id="244447.ENSCSEP00000007039"/>
<dbReference type="GO" id="GO:1904613">
    <property type="term" value="P:cellular response to 2,3,7,8-tetrachlorodibenzodioxine"/>
    <property type="evidence" value="ECO:0007669"/>
    <property type="project" value="UniProtKB-ARBA"/>
</dbReference>
<dbReference type="SMART" id="SM00086">
    <property type="entry name" value="PAC"/>
    <property type="match status" value="1"/>
</dbReference>
<keyword evidence="8" id="KW-0805">Transcription regulation</keyword>
<dbReference type="GO" id="GO:0034751">
    <property type="term" value="C:aryl hydrocarbon receptor complex"/>
    <property type="evidence" value="ECO:0007669"/>
    <property type="project" value="TreeGrafter"/>
</dbReference>
<keyword evidence="13" id="KW-0539">Nucleus</keyword>
<reference evidence="17" key="2">
    <citation type="submission" date="2025-08" db="UniProtKB">
        <authorList>
            <consortium name="Ensembl"/>
        </authorList>
    </citation>
    <scope>IDENTIFICATION</scope>
</reference>
<feature type="compositionally biased region" description="Basic residues" evidence="14">
    <location>
        <begin position="1"/>
        <end position="11"/>
    </location>
</feature>
<dbReference type="PANTHER" id="PTHR10649:SF18">
    <property type="entry name" value="ARYL HYDROCARBON RECEPTOR 1 BETA"/>
    <property type="match status" value="1"/>
</dbReference>
<evidence type="ECO:0000256" key="1">
    <source>
        <dbReference type="ARBA" id="ARBA00004123"/>
    </source>
</evidence>
<dbReference type="FunFam" id="3.30.450.20:FF:000019">
    <property type="entry name" value="Aryl hydrocarbon receptor 1"/>
    <property type="match status" value="1"/>
</dbReference>
<dbReference type="InParanoid" id="A0A3P8UYV9"/>
<dbReference type="InterPro" id="IPR036638">
    <property type="entry name" value="HLH_DNA-bd_sf"/>
</dbReference>
<evidence type="ECO:0000259" key="16">
    <source>
        <dbReference type="PROSITE" id="PS50888"/>
    </source>
</evidence>
<dbReference type="CDD" id="cd00130">
    <property type="entry name" value="PAS"/>
    <property type="match status" value="2"/>
</dbReference>
<dbReference type="Proteomes" id="UP000265120">
    <property type="component" value="Chromosome 16"/>
</dbReference>
<dbReference type="FunFam" id="4.10.280.10:FF:000024">
    <property type="entry name" value="Aryl hydrocarbon receptor 2"/>
    <property type="match status" value="1"/>
</dbReference>
<evidence type="ECO:0000256" key="4">
    <source>
        <dbReference type="ARBA" id="ARBA00022490"/>
    </source>
</evidence>
<evidence type="ECO:0000256" key="5">
    <source>
        <dbReference type="ARBA" id="ARBA00022491"/>
    </source>
</evidence>
<evidence type="ECO:0000256" key="10">
    <source>
        <dbReference type="ARBA" id="ARBA00023125"/>
    </source>
</evidence>
<proteinExistence type="predicted"/>
<dbReference type="Pfam" id="PF00989">
    <property type="entry name" value="PAS"/>
    <property type="match status" value="1"/>
</dbReference>
<dbReference type="PANTHER" id="PTHR10649">
    <property type="entry name" value="ARYL HYDROCARBON RECEPTOR"/>
    <property type="match status" value="1"/>
</dbReference>
<dbReference type="InterPro" id="IPR035965">
    <property type="entry name" value="PAS-like_dom_sf"/>
</dbReference>
<comment type="subcellular location">
    <subcellularLocation>
        <location evidence="2">Cytoplasm</location>
    </subcellularLocation>
    <subcellularLocation>
        <location evidence="1">Nucleus</location>
    </subcellularLocation>
</comment>
<keyword evidence="5" id="KW-0678">Repressor</keyword>
<dbReference type="GO" id="GO:0000978">
    <property type="term" value="F:RNA polymerase II cis-regulatory region sequence-specific DNA binding"/>
    <property type="evidence" value="ECO:0007669"/>
    <property type="project" value="Ensembl"/>
</dbReference>
<evidence type="ECO:0000256" key="8">
    <source>
        <dbReference type="ARBA" id="ARBA00023015"/>
    </source>
</evidence>